<evidence type="ECO:0000313" key="23">
    <source>
        <dbReference type="EMBL" id="KKA28296.1"/>
    </source>
</evidence>
<evidence type="ECO:0000256" key="18">
    <source>
        <dbReference type="RuleBase" id="RU368093"/>
    </source>
</evidence>
<dbReference type="InterPro" id="IPR039577">
    <property type="entry name" value="Rad18"/>
</dbReference>
<comment type="catalytic activity">
    <reaction evidence="1 18">
        <text>S-ubiquitinyl-[E2 ubiquitin-conjugating enzyme]-L-cysteine + [acceptor protein]-L-lysine = [E2 ubiquitin-conjugating enzyme]-L-cysteine + N(6)-ubiquitinyl-[acceptor protein]-L-lysine.</text>
        <dbReference type="EC" id="2.3.2.27"/>
    </reaction>
</comment>
<evidence type="ECO:0000256" key="9">
    <source>
        <dbReference type="ARBA" id="ARBA00022763"/>
    </source>
</evidence>
<dbReference type="InterPro" id="IPR013083">
    <property type="entry name" value="Znf_RING/FYVE/PHD"/>
</dbReference>
<evidence type="ECO:0000313" key="24">
    <source>
        <dbReference type="Proteomes" id="UP000033483"/>
    </source>
</evidence>
<evidence type="ECO:0000256" key="5">
    <source>
        <dbReference type="ARBA" id="ARBA00012483"/>
    </source>
</evidence>
<dbReference type="PANTHER" id="PTHR14134">
    <property type="entry name" value="E3 UBIQUITIN-PROTEIN LIGASE RAD18"/>
    <property type="match status" value="1"/>
</dbReference>
<dbReference type="InterPro" id="IPR006642">
    <property type="entry name" value="Rad18_UBZ4"/>
</dbReference>
<evidence type="ECO:0000256" key="7">
    <source>
        <dbReference type="ARBA" id="ARBA00022679"/>
    </source>
</evidence>
<keyword evidence="10 16" id="KW-0863">Zinc-finger</keyword>
<feature type="region of interest" description="Disordered" evidence="19">
    <location>
        <begin position="107"/>
        <end position="185"/>
    </location>
</feature>
<dbReference type="EC" id="2.3.2.27" evidence="5 18"/>
<evidence type="ECO:0000256" key="17">
    <source>
        <dbReference type="PROSITE-ProRule" id="PRU01256"/>
    </source>
</evidence>
<feature type="compositionally biased region" description="Low complexity" evidence="19">
    <location>
        <begin position="320"/>
        <end position="329"/>
    </location>
</feature>
<evidence type="ECO:0000256" key="12">
    <source>
        <dbReference type="ARBA" id="ARBA00022833"/>
    </source>
</evidence>
<accession>A0A0F4ZDW6</accession>
<keyword evidence="7 18" id="KW-0808">Transferase</keyword>
<comment type="similarity">
    <text evidence="4 18">Belongs to the RAD18 family.</text>
</comment>
<keyword evidence="15 18" id="KW-0539">Nucleus</keyword>
<dbReference type="Proteomes" id="UP000033483">
    <property type="component" value="Unassembled WGS sequence"/>
</dbReference>
<feature type="compositionally biased region" description="Polar residues" evidence="19">
    <location>
        <begin position="372"/>
        <end position="406"/>
    </location>
</feature>
<dbReference type="GO" id="GO:0061630">
    <property type="term" value="F:ubiquitin protein ligase activity"/>
    <property type="evidence" value="ECO:0007669"/>
    <property type="project" value="UniProtKB-UniRule"/>
</dbReference>
<feature type="region of interest" description="Disordered" evidence="19">
    <location>
        <begin position="320"/>
        <end position="340"/>
    </location>
</feature>
<organism evidence="23 24">
    <name type="scientific">Thielaviopsis punctulata</name>
    <dbReference type="NCBI Taxonomy" id="72032"/>
    <lineage>
        <taxon>Eukaryota</taxon>
        <taxon>Fungi</taxon>
        <taxon>Dikarya</taxon>
        <taxon>Ascomycota</taxon>
        <taxon>Pezizomycotina</taxon>
        <taxon>Sordariomycetes</taxon>
        <taxon>Hypocreomycetidae</taxon>
        <taxon>Microascales</taxon>
        <taxon>Ceratocystidaceae</taxon>
        <taxon>Thielaviopsis</taxon>
    </lineage>
</organism>
<evidence type="ECO:0000256" key="11">
    <source>
        <dbReference type="ARBA" id="ARBA00022786"/>
    </source>
</evidence>
<evidence type="ECO:0000256" key="8">
    <source>
        <dbReference type="ARBA" id="ARBA00022723"/>
    </source>
</evidence>
<sequence length="484" mass="52811">MADLLDISDSTDWLSTTVPAIGPVEASLRCQVCKDFYHTPMLTTCDHTFCSLCIRRVLSQTSKCPLCLSPTQESKLRKCAALEAVVEAFSTARPALIEYCRTRSDRDMESTVQRESETASSPASKRARDVAVQSSPETRRSKRLRSSVKQNVSYQEAAVNQDDRDGPSRAAADQDSEYQDTPNDNLFPCPICNKRMKEELVFSHLDTCGTQPTPKPTSSKPNPFARLQSAASAARPVTPDRLPALNYSLIKDVALRKKLAELGLSTQGPRTLLERRHKEWTTLWNSNCDAARPKRKAELLRDLDQWERVVANPRPAVAVRAAGTGSSSSSGGGSNGSSIKEKDFDGSAWAAKHESSFKDLIASARRSREQATKTAGQKSGNTPGSNSASVPDSGSASVPDSGSASIPQQPQQQLQQSQNSQQNQEFAPNLDTDMVILDEKPEIFDSTSISVTQQTETLKLADPQSETARVYPDEIPSSSQLSDL</sequence>
<dbReference type="GO" id="GO:0097505">
    <property type="term" value="C:Rad6-Rad18 complex"/>
    <property type="evidence" value="ECO:0007669"/>
    <property type="project" value="TreeGrafter"/>
</dbReference>
<evidence type="ECO:0000256" key="3">
    <source>
        <dbReference type="ARBA" id="ARBA00004906"/>
    </source>
</evidence>
<proteinExistence type="inferred from homology"/>
<dbReference type="GO" id="GO:0006281">
    <property type="term" value="P:DNA repair"/>
    <property type="evidence" value="ECO:0007669"/>
    <property type="project" value="UniProtKB-KW"/>
</dbReference>
<gene>
    <name evidence="23" type="ORF">TD95_003012</name>
</gene>
<dbReference type="GO" id="GO:0006301">
    <property type="term" value="P:DNA damage tolerance"/>
    <property type="evidence" value="ECO:0007669"/>
    <property type="project" value="InterPro"/>
</dbReference>
<evidence type="ECO:0000256" key="14">
    <source>
        <dbReference type="ARBA" id="ARBA00023204"/>
    </source>
</evidence>
<dbReference type="GO" id="GO:0005634">
    <property type="term" value="C:nucleus"/>
    <property type="evidence" value="ECO:0007669"/>
    <property type="project" value="UniProtKB-SubCell"/>
</dbReference>
<comment type="subunit">
    <text evidence="18">Interacts with E2 UBC2, forming a complex with ubiquitin ligase activity.</text>
</comment>
<evidence type="ECO:0000256" key="16">
    <source>
        <dbReference type="PROSITE-ProRule" id="PRU00175"/>
    </source>
</evidence>
<comment type="subcellular location">
    <subcellularLocation>
        <location evidence="2 18">Nucleus</location>
    </subcellularLocation>
</comment>
<feature type="compositionally biased region" description="Basic and acidic residues" evidence="19">
    <location>
        <begin position="107"/>
        <end position="117"/>
    </location>
</feature>
<dbReference type="GO" id="GO:0003697">
    <property type="term" value="F:single-stranded DNA binding"/>
    <property type="evidence" value="ECO:0007669"/>
    <property type="project" value="UniProtKB-UniRule"/>
</dbReference>
<evidence type="ECO:0000256" key="6">
    <source>
        <dbReference type="ARBA" id="ARBA00015551"/>
    </source>
</evidence>
<keyword evidence="11 18" id="KW-0833">Ubl conjugation pathway</keyword>
<evidence type="ECO:0000256" key="13">
    <source>
        <dbReference type="ARBA" id="ARBA00023125"/>
    </source>
</evidence>
<evidence type="ECO:0000256" key="10">
    <source>
        <dbReference type="ARBA" id="ARBA00022771"/>
    </source>
</evidence>
<dbReference type="FunFam" id="3.30.40.10:FF:000172">
    <property type="entry name" value="E3 ubiquitin-protein ligase RAD18"/>
    <property type="match status" value="1"/>
</dbReference>
<dbReference type="SMART" id="SM00184">
    <property type="entry name" value="RING"/>
    <property type="match status" value="1"/>
</dbReference>
<dbReference type="AlphaFoldDB" id="A0A0F4ZDW6"/>
<keyword evidence="14 17" id="KW-0234">DNA repair</keyword>
<reference evidence="23 24" key="1">
    <citation type="submission" date="2015-03" db="EMBL/GenBank/DDBJ databases">
        <authorList>
            <person name="Radwan O."/>
            <person name="Al-Naeli F.A."/>
            <person name="Rendon G.A."/>
            <person name="Fields C."/>
        </authorList>
    </citation>
    <scope>NUCLEOTIDE SEQUENCE [LARGE SCALE GENOMIC DNA]</scope>
    <source>
        <strain evidence="23">CR-DP1</strain>
    </source>
</reference>
<dbReference type="InterPro" id="IPR003034">
    <property type="entry name" value="SAP_dom"/>
</dbReference>
<keyword evidence="8 18" id="KW-0479">Metal-binding</keyword>
<feature type="domain" description="RING-type" evidence="20">
    <location>
        <begin position="30"/>
        <end position="67"/>
    </location>
</feature>
<evidence type="ECO:0000256" key="2">
    <source>
        <dbReference type="ARBA" id="ARBA00004123"/>
    </source>
</evidence>
<dbReference type="PROSITE" id="PS51908">
    <property type="entry name" value="ZF_UBZ4"/>
    <property type="match status" value="1"/>
</dbReference>
<dbReference type="PROSITE" id="PS50800">
    <property type="entry name" value="SAP"/>
    <property type="match status" value="1"/>
</dbReference>
<evidence type="ECO:0000259" key="21">
    <source>
        <dbReference type="PROSITE" id="PS50800"/>
    </source>
</evidence>
<evidence type="ECO:0000256" key="19">
    <source>
        <dbReference type="SAM" id="MobiDB-lite"/>
    </source>
</evidence>
<evidence type="ECO:0000256" key="1">
    <source>
        <dbReference type="ARBA" id="ARBA00000900"/>
    </source>
</evidence>
<feature type="domain" description="SAP" evidence="21">
    <location>
        <begin position="247"/>
        <end position="281"/>
    </location>
</feature>
<comment type="pathway">
    <text evidence="3 18">Protein modification; protein ubiquitination.</text>
</comment>
<comment type="caution">
    <text evidence="23">The sequence shown here is derived from an EMBL/GenBank/DDBJ whole genome shotgun (WGS) entry which is preliminary data.</text>
</comment>
<evidence type="ECO:0000256" key="15">
    <source>
        <dbReference type="ARBA" id="ARBA00023242"/>
    </source>
</evidence>
<keyword evidence="12 18" id="KW-0862">Zinc</keyword>
<dbReference type="SMART" id="SM00513">
    <property type="entry name" value="SAP"/>
    <property type="match status" value="1"/>
</dbReference>
<evidence type="ECO:0000256" key="4">
    <source>
        <dbReference type="ARBA" id="ARBA00009506"/>
    </source>
</evidence>
<dbReference type="PROSITE" id="PS50089">
    <property type="entry name" value="ZF_RING_2"/>
    <property type="match status" value="1"/>
</dbReference>
<dbReference type="GO" id="GO:0006513">
    <property type="term" value="P:protein monoubiquitination"/>
    <property type="evidence" value="ECO:0007669"/>
    <property type="project" value="InterPro"/>
</dbReference>
<protein>
    <recommendedName>
        <fullName evidence="6 18">Postreplication repair E3 ubiquitin-protein ligase RAD18</fullName>
        <ecNumber evidence="5 18">2.3.2.27</ecNumber>
    </recommendedName>
    <alternativeName>
        <fullName evidence="18">RING-type E3 ubiquitin transferase RAD18</fullName>
    </alternativeName>
</protein>
<feature type="compositionally biased region" description="Polar residues" evidence="19">
    <location>
        <begin position="445"/>
        <end position="457"/>
    </location>
</feature>
<dbReference type="GO" id="GO:0008270">
    <property type="term" value="F:zinc ion binding"/>
    <property type="evidence" value="ECO:0007669"/>
    <property type="project" value="UniProtKB-KW"/>
</dbReference>
<evidence type="ECO:0000259" key="20">
    <source>
        <dbReference type="PROSITE" id="PS50089"/>
    </source>
</evidence>
<keyword evidence="13 18" id="KW-0238">DNA-binding</keyword>
<dbReference type="PANTHER" id="PTHR14134:SF2">
    <property type="entry name" value="E3 UBIQUITIN-PROTEIN LIGASE RAD18"/>
    <property type="match status" value="1"/>
</dbReference>
<evidence type="ECO:0000259" key="22">
    <source>
        <dbReference type="PROSITE" id="PS51908"/>
    </source>
</evidence>
<name>A0A0F4ZDW6_9PEZI</name>
<keyword evidence="24" id="KW-1185">Reference proteome</keyword>
<feature type="domain" description="UBZ4-type" evidence="22">
    <location>
        <begin position="186"/>
        <end position="213"/>
    </location>
</feature>
<dbReference type="SMART" id="SM00734">
    <property type="entry name" value="ZnF_Rad18"/>
    <property type="match status" value="1"/>
</dbReference>
<feature type="region of interest" description="Disordered" evidence="19">
    <location>
        <begin position="209"/>
        <end position="235"/>
    </location>
</feature>
<dbReference type="SUPFAM" id="SSF57850">
    <property type="entry name" value="RING/U-box"/>
    <property type="match status" value="1"/>
</dbReference>
<dbReference type="UniPathway" id="UPA00143"/>
<dbReference type="InterPro" id="IPR001841">
    <property type="entry name" value="Znf_RING"/>
</dbReference>
<dbReference type="InterPro" id="IPR004580">
    <property type="entry name" value="Rad18_fungi"/>
</dbReference>
<dbReference type="Pfam" id="PF02037">
    <property type="entry name" value="SAP"/>
    <property type="match status" value="1"/>
</dbReference>
<comment type="function">
    <text evidence="18">E3 RING-finger protein, member of the UBC2/RAD6 epistasis group. Associates to the E2 ubiquitin conjugating enzyme UBC2/RAD6 to form the UBC2-RAD18 ubiquitin ligase complex involved in postreplicative repair (PRR) of damaged DNA.</text>
</comment>
<dbReference type="PROSITE" id="PS00518">
    <property type="entry name" value="ZF_RING_1"/>
    <property type="match status" value="1"/>
</dbReference>
<feature type="compositionally biased region" description="Low complexity" evidence="19">
    <location>
        <begin position="407"/>
        <end position="424"/>
    </location>
</feature>
<dbReference type="Gene3D" id="3.30.40.10">
    <property type="entry name" value="Zinc/RING finger domain, C3HC4 (zinc finger)"/>
    <property type="match status" value="1"/>
</dbReference>
<dbReference type="EMBL" id="LAEV01001354">
    <property type="protein sequence ID" value="KKA28296.1"/>
    <property type="molecule type" value="Genomic_DNA"/>
</dbReference>
<dbReference type="NCBIfam" id="TIGR00599">
    <property type="entry name" value="rad18"/>
    <property type="match status" value="1"/>
</dbReference>
<dbReference type="InterPro" id="IPR017907">
    <property type="entry name" value="Znf_RING_CS"/>
</dbReference>
<feature type="region of interest" description="Disordered" evidence="19">
    <location>
        <begin position="364"/>
        <end position="484"/>
    </location>
</feature>
<keyword evidence="9 17" id="KW-0227">DNA damage</keyword>
<dbReference type="Pfam" id="PF13923">
    <property type="entry name" value="zf-C3HC4_2"/>
    <property type="match status" value="1"/>
</dbReference>
<dbReference type="OrthoDB" id="9049620at2759"/>